<evidence type="ECO:0000313" key="2">
    <source>
        <dbReference type="EMBL" id="KAG7177609.1"/>
    </source>
</evidence>
<comment type="caution">
    <text evidence="2">The sequence shown here is derived from an EMBL/GenBank/DDBJ whole genome shotgun (WGS) entry which is preliminary data.</text>
</comment>
<accession>A0A8J5NE53</accession>
<name>A0A8J5NE53_HOMAM</name>
<keyword evidence="3" id="KW-1185">Reference proteome</keyword>
<dbReference type="AlphaFoldDB" id="A0A8J5NE53"/>
<sequence>MWRRGQSSLVLVTAAMLAVRVLGETLDTRKRMVGVPQTLEDVILTNFIETLIDLGDGRRMDLQSVSTSESLNVQGSTASISVQLSKVWIENLANVTRVTAGNLDEDTMLLYEQILFSSLVLRATYDITFPAVSIAPQETARGVLRMVASPTRVNMTFHLDADFLPDDIVSWEAEILGSQFESITGLTGKTYGEGFRNVLYDVTRNYIIATINAEVKEIFESILDEIAFDSK</sequence>
<gene>
    <name evidence="2" type="ORF">Hamer_G008253</name>
</gene>
<dbReference type="EMBL" id="JAHLQT010001931">
    <property type="protein sequence ID" value="KAG7177609.1"/>
    <property type="molecule type" value="Genomic_DNA"/>
</dbReference>
<reference evidence="2" key="1">
    <citation type="journal article" date="2021" name="Sci. Adv.">
        <title>The American lobster genome reveals insights on longevity, neural, and immune adaptations.</title>
        <authorList>
            <person name="Polinski J.M."/>
            <person name="Zimin A.V."/>
            <person name="Clark K.F."/>
            <person name="Kohn A.B."/>
            <person name="Sadowski N."/>
            <person name="Timp W."/>
            <person name="Ptitsyn A."/>
            <person name="Khanna P."/>
            <person name="Romanova D.Y."/>
            <person name="Williams P."/>
            <person name="Greenwood S.J."/>
            <person name="Moroz L.L."/>
            <person name="Walt D.R."/>
            <person name="Bodnar A.G."/>
        </authorList>
    </citation>
    <scope>NUCLEOTIDE SEQUENCE</scope>
    <source>
        <strain evidence="2">GMGI-L3</strain>
    </source>
</reference>
<feature type="signal peptide" evidence="1">
    <location>
        <begin position="1"/>
        <end position="23"/>
    </location>
</feature>
<evidence type="ECO:0000313" key="3">
    <source>
        <dbReference type="Proteomes" id="UP000747542"/>
    </source>
</evidence>
<protein>
    <submittedName>
        <fullName evidence="2">Uncharacterized protein</fullName>
    </submittedName>
</protein>
<keyword evidence="1" id="KW-0732">Signal</keyword>
<evidence type="ECO:0000256" key="1">
    <source>
        <dbReference type="SAM" id="SignalP"/>
    </source>
</evidence>
<dbReference type="Proteomes" id="UP000747542">
    <property type="component" value="Unassembled WGS sequence"/>
</dbReference>
<organism evidence="2 3">
    <name type="scientific">Homarus americanus</name>
    <name type="common">American lobster</name>
    <dbReference type="NCBI Taxonomy" id="6706"/>
    <lineage>
        <taxon>Eukaryota</taxon>
        <taxon>Metazoa</taxon>
        <taxon>Ecdysozoa</taxon>
        <taxon>Arthropoda</taxon>
        <taxon>Crustacea</taxon>
        <taxon>Multicrustacea</taxon>
        <taxon>Malacostraca</taxon>
        <taxon>Eumalacostraca</taxon>
        <taxon>Eucarida</taxon>
        <taxon>Decapoda</taxon>
        <taxon>Pleocyemata</taxon>
        <taxon>Astacidea</taxon>
        <taxon>Nephropoidea</taxon>
        <taxon>Nephropidae</taxon>
        <taxon>Homarus</taxon>
    </lineage>
</organism>
<feature type="chain" id="PRO_5035302062" evidence="1">
    <location>
        <begin position="24"/>
        <end position="231"/>
    </location>
</feature>
<proteinExistence type="predicted"/>